<gene>
    <name evidence="4" type="ORF">XENOCAPTIV_006671</name>
</gene>
<evidence type="ECO:0000256" key="1">
    <source>
        <dbReference type="ARBA" id="ARBA00001933"/>
    </source>
</evidence>
<evidence type="ECO:0000256" key="2">
    <source>
        <dbReference type="ARBA" id="ARBA00022898"/>
    </source>
</evidence>
<dbReference type="InterPro" id="IPR039429">
    <property type="entry name" value="SHMT-like_dom"/>
</dbReference>
<evidence type="ECO:0000313" key="5">
    <source>
        <dbReference type="Proteomes" id="UP001434883"/>
    </source>
</evidence>
<dbReference type="PANTHER" id="PTHR11680:SF28">
    <property type="entry name" value="SERINE HYDROXYMETHYLTRANSFERASE, MITOCHONDRIAL"/>
    <property type="match status" value="1"/>
</dbReference>
<feature type="domain" description="Serine hydroxymethyltransferase-like" evidence="3">
    <location>
        <begin position="1"/>
        <end position="39"/>
    </location>
</feature>
<sequence length="114" mass="12694">YYGGAEVVDQIELLCQKRALEAFDLDPEKWGVNVQPYSANLLYSLHDWAGLIFYRKGLRSVDKKGKEIMYDLEDKVNFAVFPSLQGGPHNHAIAGVAVALKQVSLTKKKSPATL</sequence>
<feature type="non-terminal residue" evidence="4">
    <location>
        <position position="1"/>
    </location>
</feature>
<feature type="domain" description="Serine hydroxymethyltransferase-like" evidence="3">
    <location>
        <begin position="49"/>
        <end position="104"/>
    </location>
</feature>
<organism evidence="4 5">
    <name type="scientific">Xenoophorus captivus</name>
    <dbReference type="NCBI Taxonomy" id="1517983"/>
    <lineage>
        <taxon>Eukaryota</taxon>
        <taxon>Metazoa</taxon>
        <taxon>Chordata</taxon>
        <taxon>Craniata</taxon>
        <taxon>Vertebrata</taxon>
        <taxon>Euteleostomi</taxon>
        <taxon>Actinopterygii</taxon>
        <taxon>Neopterygii</taxon>
        <taxon>Teleostei</taxon>
        <taxon>Neoteleostei</taxon>
        <taxon>Acanthomorphata</taxon>
        <taxon>Ovalentaria</taxon>
        <taxon>Atherinomorphae</taxon>
        <taxon>Cyprinodontiformes</taxon>
        <taxon>Goodeidae</taxon>
        <taxon>Xenoophorus</taxon>
    </lineage>
</organism>
<evidence type="ECO:0000259" key="3">
    <source>
        <dbReference type="Pfam" id="PF00464"/>
    </source>
</evidence>
<proteinExistence type="predicted"/>
<comment type="caution">
    <text evidence="4">The sequence shown here is derived from an EMBL/GenBank/DDBJ whole genome shotgun (WGS) entry which is preliminary data.</text>
</comment>
<name>A0ABV0QYX3_9TELE</name>
<keyword evidence="2" id="KW-0663">Pyridoxal phosphate</keyword>
<reference evidence="4 5" key="1">
    <citation type="submission" date="2021-06" db="EMBL/GenBank/DDBJ databases">
        <authorList>
            <person name="Palmer J.M."/>
        </authorList>
    </citation>
    <scope>NUCLEOTIDE SEQUENCE [LARGE SCALE GENOMIC DNA]</scope>
    <source>
        <strain evidence="4 5">XC_2019</strain>
        <tissue evidence="4">Muscle</tissue>
    </source>
</reference>
<dbReference type="Pfam" id="PF00464">
    <property type="entry name" value="SHMT"/>
    <property type="match status" value="2"/>
</dbReference>
<protein>
    <recommendedName>
        <fullName evidence="3">Serine hydroxymethyltransferase-like domain-containing protein</fullName>
    </recommendedName>
</protein>
<dbReference type="InterPro" id="IPR015424">
    <property type="entry name" value="PyrdxlP-dep_Trfase"/>
</dbReference>
<dbReference type="Proteomes" id="UP001434883">
    <property type="component" value="Unassembled WGS sequence"/>
</dbReference>
<keyword evidence="5" id="KW-1185">Reference proteome</keyword>
<dbReference type="PANTHER" id="PTHR11680">
    <property type="entry name" value="SERINE HYDROXYMETHYLTRANSFERASE"/>
    <property type="match status" value="1"/>
</dbReference>
<dbReference type="InterPro" id="IPR049943">
    <property type="entry name" value="Ser_HO-MeTrfase-like"/>
</dbReference>
<dbReference type="SUPFAM" id="SSF53383">
    <property type="entry name" value="PLP-dependent transferases"/>
    <property type="match status" value="2"/>
</dbReference>
<dbReference type="Gene3D" id="3.40.640.10">
    <property type="entry name" value="Type I PLP-dependent aspartate aminotransferase-like (Major domain)"/>
    <property type="match status" value="2"/>
</dbReference>
<dbReference type="InterPro" id="IPR015421">
    <property type="entry name" value="PyrdxlP-dep_Trfase_major"/>
</dbReference>
<accession>A0ABV0QYX3</accession>
<evidence type="ECO:0000313" key="4">
    <source>
        <dbReference type="EMBL" id="MEQ2201039.1"/>
    </source>
</evidence>
<dbReference type="EMBL" id="JAHRIN010026953">
    <property type="protein sequence ID" value="MEQ2201039.1"/>
    <property type="molecule type" value="Genomic_DNA"/>
</dbReference>
<comment type="cofactor">
    <cofactor evidence="1">
        <name>pyridoxal 5'-phosphate</name>
        <dbReference type="ChEBI" id="CHEBI:597326"/>
    </cofactor>
</comment>